<name>A0ABX1B298_9ACTN</name>
<keyword evidence="2" id="KW-1185">Reference proteome</keyword>
<evidence type="ECO:0000313" key="1">
    <source>
        <dbReference type="EMBL" id="NJP89301.1"/>
    </source>
</evidence>
<dbReference type="RefSeq" id="WP_168008149.1">
    <property type="nucleotide sequence ID" value="NZ_JAATEP010000004.1"/>
</dbReference>
<accession>A0ABX1B298</accession>
<evidence type="ECO:0000313" key="2">
    <source>
        <dbReference type="Proteomes" id="UP000696294"/>
    </source>
</evidence>
<gene>
    <name evidence="1" type="ORF">HCN51_07545</name>
</gene>
<comment type="caution">
    <text evidence="1">The sequence shown here is derived from an EMBL/GenBank/DDBJ whole genome shotgun (WGS) entry which is preliminary data.</text>
</comment>
<sequence length="106" mass="12535">MLHPDLYLFVEHVRAGELQAKAAHDRQARNWMARDRMARAREASGDMARDWPTRDWPTRDWSTRDWPVGYRPGSPMMRRLRSGARAWGRRVGWMLVEVGLRLVARH</sequence>
<organism evidence="1 2">
    <name type="scientific">Nonomuraea composti</name>
    <dbReference type="NCBI Taxonomy" id="2720023"/>
    <lineage>
        <taxon>Bacteria</taxon>
        <taxon>Bacillati</taxon>
        <taxon>Actinomycetota</taxon>
        <taxon>Actinomycetes</taxon>
        <taxon>Streptosporangiales</taxon>
        <taxon>Streptosporangiaceae</taxon>
        <taxon>Nonomuraea</taxon>
    </lineage>
</organism>
<dbReference type="EMBL" id="JAATEP010000004">
    <property type="protein sequence ID" value="NJP89301.1"/>
    <property type="molecule type" value="Genomic_DNA"/>
</dbReference>
<reference evidence="1 2" key="1">
    <citation type="submission" date="2020-03" db="EMBL/GenBank/DDBJ databases">
        <title>WGS of actinomycetes isolated from Thailand.</title>
        <authorList>
            <person name="Thawai C."/>
        </authorList>
    </citation>
    <scope>NUCLEOTIDE SEQUENCE [LARGE SCALE GENOMIC DNA]</scope>
    <source>
        <strain evidence="1 2">FMUSA5-5</strain>
    </source>
</reference>
<dbReference type="Proteomes" id="UP000696294">
    <property type="component" value="Unassembled WGS sequence"/>
</dbReference>
<protein>
    <submittedName>
        <fullName evidence="1">Uncharacterized protein</fullName>
    </submittedName>
</protein>
<proteinExistence type="predicted"/>